<evidence type="ECO:0000259" key="1">
    <source>
        <dbReference type="SMART" id="SM00822"/>
    </source>
</evidence>
<sequence length="320" mass="33808">MQHVTSSDQLESGRGPLVSWGCLGGGHSPVGLVGSIGLGGIGLGAALRGGLSVVAGAMAGGVVLVQGASRGLGLHFCKHILSARKEARVIATCRSPEAANALQALHRLYPQTLTVLRLDATRDAEIREAAEVVAKEHGRLDLLINSGAMLHPSARGETSLQEVSAEGLSITLATNTIGPLVMAKYFAPLLRKGTGAFGHQFADQAKRHRAILVNLTAKVGSIGDNALGGWYSYRMSKAALNMATKNLSIELGRGKTKVVCVSLHPGTVNTNLSKPYHRNVPKDKLFTPEYSVNCLMNIIENLDMGKTGKFFAWDGSALPW</sequence>
<feature type="domain" description="Ketoreductase" evidence="1">
    <location>
        <begin position="61"/>
        <end position="233"/>
    </location>
</feature>
<dbReference type="SUPFAM" id="SSF51735">
    <property type="entry name" value="NAD(P)-binding Rossmann-fold domains"/>
    <property type="match status" value="1"/>
</dbReference>
<comment type="caution">
    <text evidence="2">The sequence shown here is derived from an EMBL/GenBank/DDBJ whole genome shotgun (WGS) entry which is preliminary data.</text>
</comment>
<dbReference type="Gene3D" id="3.40.50.720">
    <property type="entry name" value="NAD(P)-binding Rossmann-like Domain"/>
    <property type="match status" value="1"/>
</dbReference>
<evidence type="ECO:0000313" key="3">
    <source>
        <dbReference type="Proteomes" id="UP000765507"/>
    </source>
</evidence>
<dbReference type="GO" id="GO:0005737">
    <property type="term" value="C:cytoplasm"/>
    <property type="evidence" value="ECO:0007669"/>
    <property type="project" value="TreeGrafter"/>
</dbReference>
<dbReference type="InterPro" id="IPR036291">
    <property type="entry name" value="NAD(P)-bd_dom_sf"/>
</dbReference>
<dbReference type="Proteomes" id="UP000765507">
    <property type="component" value="Unassembled WGS sequence"/>
</dbReference>
<dbReference type="PANTHER" id="PTHR43544">
    <property type="entry name" value="SHORT-CHAIN DEHYDROGENASE/REDUCTASE"/>
    <property type="match status" value="1"/>
</dbReference>
<dbReference type="InterPro" id="IPR051468">
    <property type="entry name" value="Fungal_SecMetab_SDRs"/>
</dbReference>
<dbReference type="SMART" id="SM00822">
    <property type="entry name" value="PKS_KR"/>
    <property type="match status" value="1"/>
</dbReference>
<reference evidence="2 3" key="1">
    <citation type="journal article" date="2020" name="G3 (Bethesda)">
        <title>Draft Genome of the Common Snapping Turtle, Chelydra serpentina, a Model for Phenotypic Plasticity in Reptiles.</title>
        <authorList>
            <person name="Das D."/>
            <person name="Singh S.K."/>
            <person name="Bierstedt J."/>
            <person name="Erickson A."/>
            <person name="Galli G.L.J."/>
            <person name="Crossley D.A. 2nd"/>
            <person name="Rhen T."/>
        </authorList>
    </citation>
    <scope>NUCLEOTIDE SEQUENCE [LARGE SCALE GENOMIC DNA]</scope>
    <source>
        <strain evidence="2">KW</strain>
    </source>
</reference>
<dbReference type="EMBL" id="JAHGAV010000038">
    <property type="protein sequence ID" value="KAG6935975.1"/>
    <property type="molecule type" value="Genomic_DNA"/>
</dbReference>
<accession>A0A8T1T5B1</accession>
<protein>
    <recommendedName>
        <fullName evidence="1">Ketoreductase domain-containing protein</fullName>
    </recommendedName>
</protein>
<dbReference type="AlphaFoldDB" id="A0A8T1T5B1"/>
<name>A0A8T1T5B1_CHESE</name>
<organism evidence="2 3">
    <name type="scientific">Chelydra serpentina</name>
    <name type="common">Snapping turtle</name>
    <name type="synonym">Testudo serpentina</name>
    <dbReference type="NCBI Taxonomy" id="8475"/>
    <lineage>
        <taxon>Eukaryota</taxon>
        <taxon>Metazoa</taxon>
        <taxon>Chordata</taxon>
        <taxon>Craniata</taxon>
        <taxon>Vertebrata</taxon>
        <taxon>Euteleostomi</taxon>
        <taxon>Archelosauria</taxon>
        <taxon>Testudinata</taxon>
        <taxon>Testudines</taxon>
        <taxon>Cryptodira</taxon>
        <taxon>Durocryptodira</taxon>
        <taxon>Americhelydia</taxon>
        <taxon>Chelydroidea</taxon>
        <taxon>Chelydridae</taxon>
        <taxon>Chelydra</taxon>
    </lineage>
</organism>
<dbReference type="CDD" id="cd05325">
    <property type="entry name" value="carb_red_sniffer_like_SDR_c"/>
    <property type="match status" value="1"/>
</dbReference>
<evidence type="ECO:0000313" key="2">
    <source>
        <dbReference type="EMBL" id="KAG6935975.1"/>
    </source>
</evidence>
<dbReference type="InterPro" id="IPR002347">
    <property type="entry name" value="SDR_fam"/>
</dbReference>
<dbReference type="InterPro" id="IPR057326">
    <property type="entry name" value="KR_dom"/>
</dbReference>
<dbReference type="Pfam" id="PF00106">
    <property type="entry name" value="adh_short"/>
    <property type="match status" value="1"/>
</dbReference>
<proteinExistence type="predicted"/>
<dbReference type="PRINTS" id="PR00081">
    <property type="entry name" value="GDHRDH"/>
</dbReference>
<gene>
    <name evidence="2" type="ORF">G0U57_013748</name>
</gene>
<keyword evidence="3" id="KW-1185">Reference proteome</keyword>
<dbReference type="OrthoDB" id="5296at2759"/>
<dbReference type="GO" id="GO:0016491">
    <property type="term" value="F:oxidoreductase activity"/>
    <property type="evidence" value="ECO:0007669"/>
    <property type="project" value="TreeGrafter"/>
</dbReference>
<dbReference type="PANTHER" id="PTHR43544:SF12">
    <property type="entry name" value="NAD(P)-BINDING ROSSMANN-FOLD SUPERFAMILY PROTEIN"/>
    <property type="match status" value="1"/>
</dbReference>